<dbReference type="InterPro" id="IPR006027">
    <property type="entry name" value="NusB_RsmB_TIM44"/>
</dbReference>
<dbReference type="eggNOG" id="COG0144">
    <property type="taxonomic scope" value="Bacteria"/>
</dbReference>
<dbReference type="PANTHER" id="PTHR22807">
    <property type="entry name" value="NOP2 YEAST -RELATED NOL1/NOP2/FMU SUN DOMAIN-CONTAINING"/>
    <property type="match status" value="1"/>
</dbReference>
<proteinExistence type="inferred from homology"/>
<dbReference type="CDD" id="cd02440">
    <property type="entry name" value="AdoMet_MTases"/>
    <property type="match status" value="1"/>
</dbReference>
<feature type="compositionally biased region" description="Gly residues" evidence="6">
    <location>
        <begin position="7"/>
        <end position="21"/>
    </location>
</feature>
<evidence type="ECO:0000256" key="5">
    <source>
        <dbReference type="PROSITE-ProRule" id="PRU01023"/>
    </source>
</evidence>
<dbReference type="EMBL" id="AWSA01000006">
    <property type="protein sequence ID" value="EWT02926.1"/>
    <property type="molecule type" value="Genomic_DNA"/>
</dbReference>
<feature type="binding site" evidence="5">
    <location>
        <position position="350"/>
    </location>
    <ligand>
        <name>S-adenosyl-L-methionine</name>
        <dbReference type="ChEBI" id="CHEBI:59789"/>
    </ligand>
</feature>
<accession>W9G9P8</accession>
<evidence type="ECO:0000259" key="7">
    <source>
        <dbReference type="PROSITE" id="PS51686"/>
    </source>
</evidence>
<keyword evidence="9" id="KW-1185">Reference proteome</keyword>
<dbReference type="GO" id="GO:0003723">
    <property type="term" value="F:RNA binding"/>
    <property type="evidence" value="ECO:0007669"/>
    <property type="project" value="UniProtKB-UniRule"/>
</dbReference>
<dbReference type="SUPFAM" id="SSF53335">
    <property type="entry name" value="S-adenosyl-L-methionine-dependent methyltransferases"/>
    <property type="match status" value="1"/>
</dbReference>
<dbReference type="Gene3D" id="1.10.940.10">
    <property type="entry name" value="NusB-like"/>
    <property type="match status" value="1"/>
</dbReference>
<evidence type="ECO:0000313" key="9">
    <source>
        <dbReference type="Proteomes" id="UP000019489"/>
    </source>
</evidence>
<comment type="caution">
    <text evidence="8">The sequence shown here is derived from an EMBL/GenBank/DDBJ whole genome shotgun (WGS) entry which is preliminary data.</text>
</comment>
<dbReference type="GO" id="GO:0006355">
    <property type="term" value="P:regulation of DNA-templated transcription"/>
    <property type="evidence" value="ECO:0007669"/>
    <property type="project" value="InterPro"/>
</dbReference>
<keyword evidence="2 5" id="KW-0808">Transferase</keyword>
<dbReference type="PANTHER" id="PTHR22807:SF53">
    <property type="entry name" value="RIBOSOMAL RNA SMALL SUBUNIT METHYLTRANSFERASE B-RELATED"/>
    <property type="match status" value="1"/>
</dbReference>
<dbReference type="Gene3D" id="3.40.50.150">
    <property type="entry name" value="Vaccinia Virus protein VP39"/>
    <property type="match status" value="1"/>
</dbReference>
<reference evidence="8 9" key="1">
    <citation type="submission" date="2013-08" db="EMBL/GenBank/DDBJ databases">
        <title>Intrasporangium oryzae NRRL B-24470.</title>
        <authorList>
            <person name="Liu H."/>
            <person name="Wang G."/>
        </authorList>
    </citation>
    <scope>NUCLEOTIDE SEQUENCE [LARGE SCALE GENOMIC DNA]</scope>
    <source>
        <strain evidence="8 9">NRRL B-24470</strain>
    </source>
</reference>
<dbReference type="GO" id="GO:0001510">
    <property type="term" value="P:RNA methylation"/>
    <property type="evidence" value="ECO:0007669"/>
    <property type="project" value="InterPro"/>
</dbReference>
<dbReference type="InterPro" id="IPR049560">
    <property type="entry name" value="MeTrfase_RsmB-F_NOP2_cat"/>
</dbReference>
<dbReference type="InterPro" id="IPR029063">
    <property type="entry name" value="SAM-dependent_MTases_sf"/>
</dbReference>
<dbReference type="SUPFAM" id="SSF48013">
    <property type="entry name" value="NusB-like"/>
    <property type="match status" value="1"/>
</dbReference>
<dbReference type="Pfam" id="PF01189">
    <property type="entry name" value="Methyltr_RsmB-F"/>
    <property type="match status" value="1"/>
</dbReference>
<evidence type="ECO:0000256" key="2">
    <source>
        <dbReference type="ARBA" id="ARBA00022679"/>
    </source>
</evidence>
<comment type="similarity">
    <text evidence="5">Belongs to the class I-like SAM-binding methyltransferase superfamily. RsmB/NOP family.</text>
</comment>
<evidence type="ECO:0000256" key="3">
    <source>
        <dbReference type="ARBA" id="ARBA00022691"/>
    </source>
</evidence>
<sequence>MSETGAAGQGGRGGHGQGGDGRGGRRGERQRPAARERSAQHRSSQRPSERARRTDPARLTAYTVMREISQGAYANLALPKLLREKRITGRDAGFATELVYGATRLSGLYDAIAARAADRPVSSIDPRVLDTIRLGAHQLLGMRVPTHAAVDETVALARQVNGAGASGFVNAVMRRISERELAEWVEIVTSGITDPVEALALRTSHPAWVAKALRAALIGHGAATAADVEGALTALLEADNAPAKVSLVARPGLSTLDELVAAGAVPSSTSPVGAVLPEGDPGAIRAVREGRAAVQDEGSQLLALALAAAPLSSDASADERWLDLCAGPGGKAGLLAALAIERRIPFVANEISEHRADLVRQTLSAARAAAADAGSTIEVRHGDGRLIGEADPAAYSRVLIDAPCTGLGALRRRPEARWRRTASDVAALAGLQRELLVSGIDAAAPGGVVGYATCSPHLNETRFVVQDVLKKRDDVEVVDARELFRDASGMPLGGLGDGPYVQLWPHVHGTDAMFFALLRKR</sequence>
<name>W9G9P8_9MICO</name>
<keyword evidence="1 5" id="KW-0489">Methyltransferase</keyword>
<feature type="active site" description="Nucleophile" evidence="5">
    <location>
        <position position="454"/>
    </location>
</feature>
<feature type="binding site" evidence="5">
    <location>
        <position position="401"/>
    </location>
    <ligand>
        <name>S-adenosyl-L-methionine</name>
        <dbReference type="ChEBI" id="CHEBI:59789"/>
    </ligand>
</feature>
<feature type="binding site" evidence="5">
    <location>
        <begin position="325"/>
        <end position="331"/>
    </location>
    <ligand>
        <name>S-adenosyl-L-methionine</name>
        <dbReference type="ChEBI" id="CHEBI:59789"/>
    </ligand>
</feature>
<feature type="compositionally biased region" description="Basic and acidic residues" evidence="6">
    <location>
        <begin position="47"/>
        <end position="56"/>
    </location>
</feature>
<feature type="binding site" evidence="5">
    <location>
        <position position="383"/>
    </location>
    <ligand>
        <name>S-adenosyl-L-methionine</name>
        <dbReference type="ChEBI" id="CHEBI:59789"/>
    </ligand>
</feature>
<dbReference type="STRING" id="1386089.N865_00875"/>
<dbReference type="Pfam" id="PF01029">
    <property type="entry name" value="NusB"/>
    <property type="match status" value="1"/>
</dbReference>
<dbReference type="GO" id="GO:0008173">
    <property type="term" value="F:RNA methyltransferase activity"/>
    <property type="evidence" value="ECO:0007669"/>
    <property type="project" value="InterPro"/>
</dbReference>
<protein>
    <submittedName>
        <fullName evidence="8">tRNA/rRNA cytosine-C5-methylase</fullName>
    </submittedName>
</protein>
<evidence type="ECO:0000256" key="1">
    <source>
        <dbReference type="ARBA" id="ARBA00022603"/>
    </source>
</evidence>
<evidence type="ECO:0000256" key="6">
    <source>
        <dbReference type="SAM" id="MobiDB-lite"/>
    </source>
</evidence>
<feature type="region of interest" description="Disordered" evidence="6">
    <location>
        <begin position="1"/>
        <end position="58"/>
    </location>
</feature>
<dbReference type="Proteomes" id="UP000019489">
    <property type="component" value="Unassembled WGS sequence"/>
</dbReference>
<feature type="compositionally biased region" description="Basic and acidic residues" evidence="6">
    <location>
        <begin position="22"/>
        <end position="39"/>
    </location>
</feature>
<keyword evidence="3 5" id="KW-0949">S-adenosyl-L-methionine</keyword>
<evidence type="ECO:0000313" key="8">
    <source>
        <dbReference type="EMBL" id="EWT02926.1"/>
    </source>
</evidence>
<dbReference type="AlphaFoldDB" id="W9G9P8"/>
<evidence type="ECO:0000256" key="4">
    <source>
        <dbReference type="ARBA" id="ARBA00022884"/>
    </source>
</evidence>
<dbReference type="PRINTS" id="PR02008">
    <property type="entry name" value="RCMTFAMILY"/>
</dbReference>
<dbReference type="OrthoDB" id="9810297at2"/>
<dbReference type="eggNOG" id="COG0781">
    <property type="taxonomic scope" value="Bacteria"/>
</dbReference>
<dbReference type="InterPro" id="IPR023267">
    <property type="entry name" value="RCMT"/>
</dbReference>
<feature type="domain" description="SAM-dependent MTase RsmB/NOP-type" evidence="7">
    <location>
        <begin position="220"/>
        <end position="521"/>
    </location>
</feature>
<dbReference type="RefSeq" id="WP_034801817.1">
    <property type="nucleotide sequence ID" value="NZ_AWSA01000006.1"/>
</dbReference>
<dbReference type="PROSITE" id="PS51686">
    <property type="entry name" value="SAM_MT_RSMB_NOP"/>
    <property type="match status" value="1"/>
</dbReference>
<keyword evidence="4 5" id="KW-0694">RNA-binding</keyword>
<organism evidence="8 9">
    <name type="scientific">Intrasporangium oryzae NRRL B-24470</name>
    <dbReference type="NCBI Taxonomy" id="1386089"/>
    <lineage>
        <taxon>Bacteria</taxon>
        <taxon>Bacillati</taxon>
        <taxon>Actinomycetota</taxon>
        <taxon>Actinomycetes</taxon>
        <taxon>Micrococcales</taxon>
        <taxon>Intrasporangiaceae</taxon>
        <taxon>Intrasporangium</taxon>
    </lineage>
</organism>
<gene>
    <name evidence="8" type="ORF">N865_00875</name>
</gene>
<dbReference type="InterPro" id="IPR001678">
    <property type="entry name" value="MeTrfase_RsmB-F_NOP2_dom"/>
</dbReference>
<dbReference type="InterPro" id="IPR035926">
    <property type="entry name" value="NusB-like_sf"/>
</dbReference>
<dbReference type="PATRIC" id="fig|1386089.3.peg.799"/>